<dbReference type="AlphaFoldDB" id="X6M4I6"/>
<dbReference type="Pfam" id="PF12796">
    <property type="entry name" value="Ank_2"/>
    <property type="match status" value="2"/>
</dbReference>
<evidence type="ECO:0000313" key="6">
    <source>
        <dbReference type="Proteomes" id="UP000023152"/>
    </source>
</evidence>
<feature type="transmembrane region" description="Helical" evidence="4">
    <location>
        <begin position="142"/>
        <end position="163"/>
    </location>
</feature>
<keyword evidence="6" id="KW-1185">Reference proteome</keyword>
<keyword evidence="4" id="KW-0472">Membrane</keyword>
<organism evidence="5 6">
    <name type="scientific">Reticulomyxa filosa</name>
    <dbReference type="NCBI Taxonomy" id="46433"/>
    <lineage>
        <taxon>Eukaryota</taxon>
        <taxon>Sar</taxon>
        <taxon>Rhizaria</taxon>
        <taxon>Retaria</taxon>
        <taxon>Foraminifera</taxon>
        <taxon>Monothalamids</taxon>
        <taxon>Reticulomyxidae</taxon>
        <taxon>Reticulomyxa</taxon>
    </lineage>
</organism>
<evidence type="ECO:0000313" key="5">
    <source>
        <dbReference type="EMBL" id="ETO08561.1"/>
    </source>
</evidence>
<evidence type="ECO:0000256" key="1">
    <source>
        <dbReference type="ARBA" id="ARBA00022737"/>
    </source>
</evidence>
<dbReference type="PANTHER" id="PTHR24126:SF40">
    <property type="entry name" value="ANKYRIN REPEAT FAMILY PROTEIN"/>
    <property type="match status" value="1"/>
</dbReference>
<keyword evidence="2" id="KW-0040">ANK repeat</keyword>
<keyword evidence="1" id="KW-0677">Repeat</keyword>
<evidence type="ECO:0008006" key="7">
    <source>
        <dbReference type="Google" id="ProtNLM"/>
    </source>
</evidence>
<dbReference type="OrthoDB" id="20872at2759"/>
<protein>
    <recommendedName>
        <fullName evidence="7">Ankyrin repeat-containing protein</fullName>
    </recommendedName>
</protein>
<dbReference type="SMART" id="SM00248">
    <property type="entry name" value="ANK"/>
    <property type="match status" value="6"/>
</dbReference>
<comment type="caution">
    <text evidence="5">The sequence shown here is derived from an EMBL/GenBank/DDBJ whole genome shotgun (WGS) entry which is preliminary data.</text>
</comment>
<feature type="region of interest" description="Disordered" evidence="3">
    <location>
        <begin position="292"/>
        <end position="313"/>
    </location>
</feature>
<keyword evidence="4" id="KW-1133">Transmembrane helix</keyword>
<gene>
    <name evidence="5" type="ORF">RFI_28828</name>
</gene>
<reference evidence="5 6" key="1">
    <citation type="journal article" date="2013" name="Curr. Biol.">
        <title>The Genome of the Foraminiferan Reticulomyxa filosa.</title>
        <authorList>
            <person name="Glockner G."/>
            <person name="Hulsmann N."/>
            <person name="Schleicher M."/>
            <person name="Noegel A.A."/>
            <person name="Eichinger L."/>
            <person name="Gallinger C."/>
            <person name="Pawlowski J."/>
            <person name="Sierra R."/>
            <person name="Euteneuer U."/>
            <person name="Pillet L."/>
            <person name="Moustafa A."/>
            <person name="Platzer M."/>
            <person name="Groth M."/>
            <person name="Szafranski K."/>
            <person name="Schliwa M."/>
        </authorList>
    </citation>
    <scope>NUCLEOTIDE SEQUENCE [LARGE SCALE GENOMIC DNA]</scope>
</reference>
<dbReference type="PANTHER" id="PTHR24126">
    <property type="entry name" value="ANKYRIN REPEAT, PH AND SEC7 DOMAIN CONTAINING PROTEIN SECG-RELATED"/>
    <property type="match status" value="1"/>
</dbReference>
<dbReference type="Gene3D" id="1.25.40.20">
    <property type="entry name" value="Ankyrin repeat-containing domain"/>
    <property type="match status" value="2"/>
</dbReference>
<proteinExistence type="predicted"/>
<accession>X6M4I6</accession>
<dbReference type="EMBL" id="ASPP01024886">
    <property type="protein sequence ID" value="ETO08561.1"/>
    <property type="molecule type" value="Genomic_DNA"/>
</dbReference>
<dbReference type="Proteomes" id="UP000023152">
    <property type="component" value="Unassembled WGS sequence"/>
</dbReference>
<name>X6M4I6_RETFI</name>
<dbReference type="InterPro" id="IPR036770">
    <property type="entry name" value="Ankyrin_rpt-contain_sf"/>
</dbReference>
<dbReference type="InterPro" id="IPR002110">
    <property type="entry name" value="Ankyrin_rpt"/>
</dbReference>
<evidence type="ECO:0000256" key="4">
    <source>
        <dbReference type="SAM" id="Phobius"/>
    </source>
</evidence>
<feature type="region of interest" description="Disordered" evidence="3">
    <location>
        <begin position="1"/>
        <end position="24"/>
    </location>
</feature>
<feature type="compositionally biased region" description="Basic and acidic residues" evidence="3">
    <location>
        <begin position="293"/>
        <end position="311"/>
    </location>
</feature>
<evidence type="ECO:0000256" key="3">
    <source>
        <dbReference type="SAM" id="MobiDB-lite"/>
    </source>
</evidence>
<sequence length="435" mass="49263">MKAESAKRSAPSSTEPTGLLSAAMRGDVEETKKLLEDEKNNVNIQDDRGNTPLHWACYFDETLVMEELLSHPKIDVNLKSKRGHTCLHKAVSGNAVNAIQLLLHSCVPGESNKDQIPENRRLNVNAANNWGETALHEASAGFVCLFLFIYLFIFLLSFFMIIINLSGRAHAVEILCQSKVIDVGLKDQWSRTALRVAIENGEVETQKVLTKYCNDEIQQEAKQKVDHFETKKGDKGNNNNNNNNNNILTTLHRNDALVKELMQKANRKLDRVHKDTTMEQLKVSHAFDVGGKVIDKPQHSNQSDEKEEKTRLGQYQKKAIHSLSKKIEFGETTLEDFQRMLKQDDINCDGTDMFGNTALHKCVCWHKTDFVCLLLQVMSPNAINAIEPNTGNTALHMMVEEYNVDMVKTLLSSNKVDKNVKIKKKILLWKLPKEK</sequence>
<dbReference type="SUPFAM" id="SSF48403">
    <property type="entry name" value="Ankyrin repeat"/>
    <property type="match status" value="1"/>
</dbReference>
<keyword evidence="4" id="KW-0812">Transmembrane</keyword>
<evidence type="ECO:0000256" key="2">
    <source>
        <dbReference type="ARBA" id="ARBA00023043"/>
    </source>
</evidence>